<evidence type="ECO:0000313" key="3">
    <source>
        <dbReference type="Proteomes" id="UP000481252"/>
    </source>
</evidence>
<evidence type="ECO:0000256" key="1">
    <source>
        <dbReference type="SAM" id="SignalP"/>
    </source>
</evidence>
<name>A0A7C9V927_9HYPH</name>
<dbReference type="Proteomes" id="UP000481252">
    <property type="component" value="Unassembled WGS sequence"/>
</dbReference>
<keyword evidence="3" id="KW-1185">Reference proteome</keyword>
<dbReference type="AlphaFoldDB" id="A0A7C9V927"/>
<evidence type="ECO:0008006" key="4">
    <source>
        <dbReference type="Google" id="ProtNLM"/>
    </source>
</evidence>
<protein>
    <recommendedName>
        <fullName evidence="4">Tat pathway signal sequence domain protein</fullName>
    </recommendedName>
</protein>
<feature type="chain" id="PRO_5028928308" description="Tat pathway signal sequence domain protein" evidence="1">
    <location>
        <begin position="26"/>
        <end position="148"/>
    </location>
</feature>
<evidence type="ECO:0000313" key="2">
    <source>
        <dbReference type="EMBL" id="NGN39492.1"/>
    </source>
</evidence>
<proteinExistence type="predicted"/>
<feature type="signal peptide" evidence="1">
    <location>
        <begin position="1"/>
        <end position="25"/>
    </location>
</feature>
<gene>
    <name evidence="2" type="ORF">G6N74_00285</name>
</gene>
<reference evidence="2 3" key="1">
    <citation type="submission" date="2020-02" db="EMBL/GenBank/DDBJ databases">
        <title>Genome sequence of the type strain CGMCC 1.15528 of Mesorhizobium zhangyense.</title>
        <authorList>
            <person name="Gao J."/>
            <person name="Sun J."/>
        </authorList>
    </citation>
    <scope>NUCLEOTIDE SEQUENCE [LARGE SCALE GENOMIC DNA]</scope>
    <source>
        <strain evidence="2 3">CGMCC 1.15528</strain>
    </source>
</reference>
<organism evidence="2 3">
    <name type="scientific">Mesorhizobium zhangyense</name>
    <dbReference type="NCBI Taxonomy" id="1776730"/>
    <lineage>
        <taxon>Bacteria</taxon>
        <taxon>Pseudomonadati</taxon>
        <taxon>Pseudomonadota</taxon>
        <taxon>Alphaproteobacteria</taxon>
        <taxon>Hyphomicrobiales</taxon>
        <taxon>Phyllobacteriaceae</taxon>
        <taxon>Mesorhizobium</taxon>
    </lineage>
</organism>
<sequence length="148" mass="15359">MNTTLTSARLIVAAAAISCLPIASAHSQETAPAPALTLELNGAQPSDKGCRLTFVVNNALGSELSRAAFEIALFNESGVVDRLTVLDFKELPVGKTKVTRFDLAGADCAKISRVLINHATECAGTGVEPAACMRQLKTGTKTGIAFGV</sequence>
<accession>A0A7C9V927</accession>
<comment type="caution">
    <text evidence="2">The sequence shown here is derived from an EMBL/GenBank/DDBJ whole genome shotgun (WGS) entry which is preliminary data.</text>
</comment>
<keyword evidence="1" id="KW-0732">Signal</keyword>
<dbReference type="EMBL" id="JAAKZG010000001">
    <property type="protein sequence ID" value="NGN39492.1"/>
    <property type="molecule type" value="Genomic_DNA"/>
</dbReference>
<dbReference type="RefSeq" id="WP_165113094.1">
    <property type="nucleotide sequence ID" value="NZ_JAAKZG010000001.1"/>
</dbReference>